<gene>
    <name evidence="2" type="ORF">ARMSODRAFT_990643</name>
</gene>
<proteinExistence type="predicted"/>
<sequence>MVLFVTIPQLHPLSYGLLCHRRRKIKQFLGTVRRHRGRQWKASPSQLSEHGHTNNSGHDSEGNILQDETPSPDGIPGSASQEFIEYHPAVNGRPCDKDGFILPDGTPPPPFLHGPPDDFTPFNDRPSFELADLLYHRNQMPASQINDLLQIWCANVCNGSESAPFANANDLYHTIDATTIGNVPWQSFTVSFNGDLGEGEPPAWKTAKYEVFFRDPCAVLQNQLGNPDFACEMDFSPKRVTDKQGKHRYMDFMSGNWAWKQADCISEELNLIDITFCPVIAGSDKTTVSVATGQNEYYPVYASNGLIHNNVRWAHRDGVSLLAFLSIPKMDREHHDSPEFRTFCRQLFHGSLREIFQSLRAGMEMPEVIHYGDGHYRRTIFGLGPYIADYPKQALLACIVQGWCARCTASHHHLDGPGGRRTHEHTLACFRAMSSKEMWNDYGIIDGIMPFTSEFPRADIHELLSPDLLHQIIKGTFKDHLVTWVEDYIKSAHTPQEAAQILADIDHRIAAVPPFPGLRRFPEGQGFKQWTGDDSKALMKVYLPAISGHVPPQMVRALAAFMDFCYHVRRSVIDEDDLVKIDAAVAKFHQEREIFRTVSVRKDEVRNDGTRIDAFSLPRQHALSHYRYLIQEFGAPNGLCSSITESKHIKAVKEPWRRSSRFEALGQMLLINERLDKLAAVRVDFQARRMLANSLFGSEPRLADTSATDTNEDDDGDAVELPDVLAEVKLARTSVPAAKAPRNVMLLAQRLGLPRLPELIRRFLYEQTAGELRLPPEEVELCQCPKYQGKIIVYPSAVSTYYAPSDLSGIKGLHRERIRAMTSWRRGPARYDCVYCEADGTGDDVKGFCSLHVARVLLLFSLRHEGKYHECALVTWFSPVSDGPCADTGMWVVEPDTDARGQHIMSVIHLDCILRAAHLIGVTGQESVPKGLKPSDTLDVFPSFFVNKYIDHHAHEIAF</sequence>
<dbReference type="Proteomes" id="UP000218334">
    <property type="component" value="Unassembled WGS sequence"/>
</dbReference>
<protein>
    <recommendedName>
        <fullName evidence="4">CxC2-like cysteine cluster KDZ transposase-associated domain-containing protein</fullName>
    </recommendedName>
</protein>
<dbReference type="Pfam" id="PF18759">
    <property type="entry name" value="Plavaka"/>
    <property type="match status" value="1"/>
</dbReference>
<dbReference type="InterPro" id="IPR041078">
    <property type="entry name" value="Plavaka"/>
</dbReference>
<organism evidence="2 3">
    <name type="scientific">Armillaria solidipes</name>
    <dbReference type="NCBI Taxonomy" id="1076256"/>
    <lineage>
        <taxon>Eukaryota</taxon>
        <taxon>Fungi</taxon>
        <taxon>Dikarya</taxon>
        <taxon>Basidiomycota</taxon>
        <taxon>Agaricomycotina</taxon>
        <taxon>Agaricomycetes</taxon>
        <taxon>Agaricomycetidae</taxon>
        <taxon>Agaricales</taxon>
        <taxon>Marasmiineae</taxon>
        <taxon>Physalacriaceae</taxon>
        <taxon>Armillaria</taxon>
    </lineage>
</organism>
<dbReference type="AlphaFoldDB" id="A0A2H3B317"/>
<accession>A0A2H3B317</accession>
<evidence type="ECO:0008006" key="4">
    <source>
        <dbReference type="Google" id="ProtNLM"/>
    </source>
</evidence>
<name>A0A2H3B317_9AGAR</name>
<evidence type="ECO:0000313" key="3">
    <source>
        <dbReference type="Proteomes" id="UP000218334"/>
    </source>
</evidence>
<evidence type="ECO:0000256" key="1">
    <source>
        <dbReference type="SAM" id="MobiDB-lite"/>
    </source>
</evidence>
<keyword evidence="3" id="KW-1185">Reference proteome</keyword>
<evidence type="ECO:0000313" key="2">
    <source>
        <dbReference type="EMBL" id="PBK61452.1"/>
    </source>
</evidence>
<feature type="region of interest" description="Disordered" evidence="1">
    <location>
        <begin position="33"/>
        <end position="79"/>
    </location>
</feature>
<dbReference type="EMBL" id="KZ293475">
    <property type="protein sequence ID" value="PBK61452.1"/>
    <property type="molecule type" value="Genomic_DNA"/>
</dbReference>
<reference evidence="3" key="1">
    <citation type="journal article" date="2017" name="Nat. Ecol. Evol.">
        <title>Genome expansion and lineage-specific genetic innovations in the forest pathogenic fungi Armillaria.</title>
        <authorList>
            <person name="Sipos G."/>
            <person name="Prasanna A.N."/>
            <person name="Walter M.C."/>
            <person name="O'Connor E."/>
            <person name="Balint B."/>
            <person name="Krizsan K."/>
            <person name="Kiss B."/>
            <person name="Hess J."/>
            <person name="Varga T."/>
            <person name="Slot J."/>
            <person name="Riley R."/>
            <person name="Boka B."/>
            <person name="Rigling D."/>
            <person name="Barry K."/>
            <person name="Lee J."/>
            <person name="Mihaltcheva S."/>
            <person name="LaButti K."/>
            <person name="Lipzen A."/>
            <person name="Waldron R."/>
            <person name="Moloney N.M."/>
            <person name="Sperisen C."/>
            <person name="Kredics L."/>
            <person name="Vagvoelgyi C."/>
            <person name="Patrignani A."/>
            <person name="Fitzpatrick D."/>
            <person name="Nagy I."/>
            <person name="Doyle S."/>
            <person name="Anderson J.B."/>
            <person name="Grigoriev I.V."/>
            <person name="Gueldener U."/>
            <person name="Muensterkoetter M."/>
            <person name="Nagy L.G."/>
        </authorList>
    </citation>
    <scope>NUCLEOTIDE SEQUENCE [LARGE SCALE GENOMIC DNA]</scope>
    <source>
        <strain evidence="3">28-4</strain>
    </source>
</reference>
<feature type="compositionally biased region" description="Polar residues" evidence="1">
    <location>
        <begin position="42"/>
        <end position="57"/>
    </location>
</feature>